<dbReference type="PROSITE" id="PS50157">
    <property type="entry name" value="ZINC_FINGER_C2H2_2"/>
    <property type="match status" value="2"/>
</dbReference>
<dbReference type="FunFam" id="3.30.160.60:FF:000065">
    <property type="entry name" value="B-cell CLL/lymphoma 6, member B"/>
    <property type="match status" value="1"/>
</dbReference>
<dbReference type="InterPro" id="IPR050826">
    <property type="entry name" value="Krueppel_C2H2_ZnFinger"/>
</dbReference>
<evidence type="ECO:0000313" key="8">
    <source>
        <dbReference type="EMBL" id="NXF40250.1"/>
    </source>
</evidence>
<keyword evidence="2" id="KW-0677">Repeat</keyword>
<dbReference type="Pfam" id="PF00096">
    <property type="entry name" value="zf-C2H2"/>
    <property type="match status" value="2"/>
</dbReference>
<evidence type="ECO:0000256" key="2">
    <source>
        <dbReference type="ARBA" id="ARBA00022737"/>
    </source>
</evidence>
<evidence type="ECO:0000256" key="6">
    <source>
        <dbReference type="PROSITE-ProRule" id="PRU00042"/>
    </source>
</evidence>
<dbReference type="InterPro" id="IPR013087">
    <property type="entry name" value="Znf_C2H2_type"/>
</dbReference>
<feature type="non-terminal residue" evidence="8">
    <location>
        <position position="76"/>
    </location>
</feature>
<dbReference type="EMBL" id="VWZB01002415">
    <property type="protein sequence ID" value="NXF40250.1"/>
    <property type="molecule type" value="Genomic_DNA"/>
</dbReference>
<evidence type="ECO:0000313" key="9">
    <source>
        <dbReference type="Proteomes" id="UP000538472"/>
    </source>
</evidence>
<dbReference type="PANTHER" id="PTHR24377">
    <property type="entry name" value="IP01015P-RELATED"/>
    <property type="match status" value="1"/>
</dbReference>
<keyword evidence="3 6" id="KW-0863">Zinc-finger</keyword>
<evidence type="ECO:0000259" key="7">
    <source>
        <dbReference type="PROSITE" id="PS50157"/>
    </source>
</evidence>
<dbReference type="AlphaFoldDB" id="A0A7K8TFK7"/>
<proteinExistence type="predicted"/>
<dbReference type="GO" id="GO:0008270">
    <property type="term" value="F:zinc ion binding"/>
    <property type="evidence" value="ECO:0007669"/>
    <property type="project" value="UniProtKB-KW"/>
</dbReference>
<evidence type="ECO:0000256" key="5">
    <source>
        <dbReference type="ARBA" id="ARBA00023242"/>
    </source>
</evidence>
<gene>
    <name evidence="8" type="primary">Znf586</name>
    <name evidence="8" type="ORF">NYCBRA_R15712</name>
</gene>
<organism evidence="8 9">
    <name type="scientific">Nyctibius bracteatus</name>
    <name type="common">Rufous potoo</name>
    <dbReference type="NCBI Taxonomy" id="48426"/>
    <lineage>
        <taxon>Eukaryota</taxon>
        <taxon>Metazoa</taxon>
        <taxon>Chordata</taxon>
        <taxon>Craniata</taxon>
        <taxon>Vertebrata</taxon>
        <taxon>Euteleostomi</taxon>
        <taxon>Archelosauria</taxon>
        <taxon>Archosauria</taxon>
        <taxon>Dinosauria</taxon>
        <taxon>Saurischia</taxon>
        <taxon>Theropoda</taxon>
        <taxon>Coelurosauria</taxon>
        <taxon>Aves</taxon>
        <taxon>Neognathae</taxon>
        <taxon>Neoaves</taxon>
        <taxon>Strisores</taxon>
        <taxon>Caprimulgiformes</taxon>
        <taxon>Nyctibiidae</taxon>
        <taxon>Nyctibius</taxon>
    </lineage>
</organism>
<dbReference type="SMART" id="SM00355">
    <property type="entry name" value="ZnF_C2H2"/>
    <property type="match status" value="2"/>
</dbReference>
<protein>
    <submittedName>
        <fullName evidence="8">ZN586 protein</fullName>
    </submittedName>
</protein>
<dbReference type="PROSITE" id="PS00028">
    <property type="entry name" value="ZINC_FINGER_C2H2_1"/>
    <property type="match status" value="2"/>
</dbReference>
<keyword evidence="5" id="KW-0539">Nucleus</keyword>
<keyword evidence="1" id="KW-0479">Metal-binding</keyword>
<name>A0A7K8TFK7_9AVES</name>
<feature type="non-terminal residue" evidence="8">
    <location>
        <position position="1"/>
    </location>
</feature>
<dbReference type="Gene3D" id="3.30.160.60">
    <property type="entry name" value="Classic Zinc Finger"/>
    <property type="match status" value="2"/>
</dbReference>
<dbReference type="InterPro" id="IPR036236">
    <property type="entry name" value="Znf_C2H2_sf"/>
</dbReference>
<reference evidence="8 9" key="1">
    <citation type="submission" date="2019-09" db="EMBL/GenBank/DDBJ databases">
        <title>Bird 10,000 Genomes (B10K) Project - Family phase.</title>
        <authorList>
            <person name="Zhang G."/>
        </authorList>
    </citation>
    <scope>NUCLEOTIDE SEQUENCE [LARGE SCALE GENOMIC DNA]</scope>
    <source>
        <strain evidence="8">B10K-CU-031-10</strain>
        <tissue evidence="8">Muscle</tissue>
    </source>
</reference>
<dbReference type="FunFam" id="3.30.160.60:FF:000340">
    <property type="entry name" value="zinc finger protein 473 isoform X1"/>
    <property type="match status" value="1"/>
</dbReference>
<dbReference type="GO" id="GO:0005634">
    <property type="term" value="C:nucleus"/>
    <property type="evidence" value="ECO:0007669"/>
    <property type="project" value="UniProtKB-ARBA"/>
</dbReference>
<sequence length="76" mass="8720">QSPYQCTVCSKSFRRSSSCLLHQRSHMTKEACKCMLCGKSFSFMSTLTRHQAVHRREHIECSSCGDRFTRSSSLIL</sequence>
<evidence type="ECO:0000256" key="4">
    <source>
        <dbReference type="ARBA" id="ARBA00022833"/>
    </source>
</evidence>
<accession>A0A7K8TFK7</accession>
<keyword evidence="9" id="KW-1185">Reference proteome</keyword>
<evidence type="ECO:0000256" key="1">
    <source>
        <dbReference type="ARBA" id="ARBA00022723"/>
    </source>
</evidence>
<dbReference type="Proteomes" id="UP000538472">
    <property type="component" value="Unassembled WGS sequence"/>
</dbReference>
<evidence type="ECO:0000256" key="3">
    <source>
        <dbReference type="ARBA" id="ARBA00022771"/>
    </source>
</evidence>
<keyword evidence="4" id="KW-0862">Zinc</keyword>
<comment type="caution">
    <text evidence="8">The sequence shown here is derived from an EMBL/GenBank/DDBJ whole genome shotgun (WGS) entry which is preliminary data.</text>
</comment>
<dbReference type="SUPFAM" id="SSF57667">
    <property type="entry name" value="beta-beta-alpha zinc fingers"/>
    <property type="match status" value="1"/>
</dbReference>
<feature type="domain" description="C2H2-type" evidence="7">
    <location>
        <begin position="4"/>
        <end position="31"/>
    </location>
</feature>
<feature type="domain" description="C2H2-type" evidence="7">
    <location>
        <begin position="32"/>
        <end position="59"/>
    </location>
</feature>